<accession>A0A9K3H0M4</accession>
<dbReference type="AlphaFoldDB" id="A0A9K3H0M4"/>
<organism evidence="1 2">
    <name type="scientific">Helianthus annuus</name>
    <name type="common">Common sunflower</name>
    <dbReference type="NCBI Taxonomy" id="4232"/>
    <lineage>
        <taxon>Eukaryota</taxon>
        <taxon>Viridiplantae</taxon>
        <taxon>Streptophyta</taxon>
        <taxon>Embryophyta</taxon>
        <taxon>Tracheophyta</taxon>
        <taxon>Spermatophyta</taxon>
        <taxon>Magnoliopsida</taxon>
        <taxon>eudicotyledons</taxon>
        <taxon>Gunneridae</taxon>
        <taxon>Pentapetalae</taxon>
        <taxon>asterids</taxon>
        <taxon>campanulids</taxon>
        <taxon>Asterales</taxon>
        <taxon>Asteraceae</taxon>
        <taxon>Asteroideae</taxon>
        <taxon>Heliantheae alliance</taxon>
        <taxon>Heliantheae</taxon>
        <taxon>Helianthus</taxon>
    </lineage>
</organism>
<reference evidence="1" key="1">
    <citation type="journal article" date="2017" name="Nature">
        <title>The sunflower genome provides insights into oil metabolism, flowering and Asterid evolution.</title>
        <authorList>
            <person name="Badouin H."/>
            <person name="Gouzy J."/>
            <person name="Grassa C.J."/>
            <person name="Murat F."/>
            <person name="Staton S.E."/>
            <person name="Cottret L."/>
            <person name="Lelandais-Briere C."/>
            <person name="Owens G.L."/>
            <person name="Carrere S."/>
            <person name="Mayjonade B."/>
            <person name="Legrand L."/>
            <person name="Gill N."/>
            <person name="Kane N.C."/>
            <person name="Bowers J.E."/>
            <person name="Hubner S."/>
            <person name="Bellec A."/>
            <person name="Berard A."/>
            <person name="Berges H."/>
            <person name="Blanchet N."/>
            <person name="Boniface M.C."/>
            <person name="Brunel D."/>
            <person name="Catrice O."/>
            <person name="Chaidir N."/>
            <person name="Claudel C."/>
            <person name="Donnadieu C."/>
            <person name="Faraut T."/>
            <person name="Fievet G."/>
            <person name="Helmstetter N."/>
            <person name="King M."/>
            <person name="Knapp S.J."/>
            <person name="Lai Z."/>
            <person name="Le Paslier M.C."/>
            <person name="Lippi Y."/>
            <person name="Lorenzon L."/>
            <person name="Mandel J.R."/>
            <person name="Marage G."/>
            <person name="Marchand G."/>
            <person name="Marquand E."/>
            <person name="Bret-Mestries E."/>
            <person name="Morien E."/>
            <person name="Nambeesan S."/>
            <person name="Nguyen T."/>
            <person name="Pegot-Espagnet P."/>
            <person name="Pouilly N."/>
            <person name="Raftis F."/>
            <person name="Sallet E."/>
            <person name="Schiex T."/>
            <person name="Thomas J."/>
            <person name="Vandecasteele C."/>
            <person name="Vares D."/>
            <person name="Vear F."/>
            <person name="Vautrin S."/>
            <person name="Crespi M."/>
            <person name="Mangin B."/>
            <person name="Burke J.M."/>
            <person name="Salse J."/>
            <person name="Munos S."/>
            <person name="Vincourt P."/>
            <person name="Rieseberg L.H."/>
            <person name="Langlade N.B."/>
        </authorList>
    </citation>
    <scope>NUCLEOTIDE SEQUENCE</scope>
    <source>
        <tissue evidence="1">Leaves</tissue>
    </source>
</reference>
<keyword evidence="2" id="KW-1185">Reference proteome</keyword>
<name>A0A9K3H0M4_HELAN</name>
<evidence type="ECO:0000313" key="1">
    <source>
        <dbReference type="EMBL" id="KAF5762163.1"/>
    </source>
</evidence>
<reference evidence="1" key="2">
    <citation type="submission" date="2020-06" db="EMBL/GenBank/DDBJ databases">
        <title>Helianthus annuus Genome sequencing and assembly Release 2.</title>
        <authorList>
            <person name="Gouzy J."/>
            <person name="Langlade N."/>
            <person name="Munos S."/>
        </authorList>
    </citation>
    <scope>NUCLEOTIDE SEQUENCE</scope>
    <source>
        <tissue evidence="1">Leaves</tissue>
    </source>
</reference>
<protein>
    <submittedName>
        <fullName evidence="1">Uncharacterized protein</fullName>
    </submittedName>
</protein>
<dbReference type="Gramene" id="mRNA:HanXRQr2_Chr16g0773551">
    <property type="protein sequence ID" value="CDS:HanXRQr2_Chr16g0773551.1"/>
    <property type="gene ID" value="HanXRQr2_Chr16g0773551"/>
</dbReference>
<gene>
    <name evidence="1" type="ORF">HanXRQr2_Chr16g0773551</name>
</gene>
<sequence length="51" mass="5541">MITDDKVVACFRSISMAPRASPSPCETSTLKRMIRTVSTNVMSEGLSPPIQ</sequence>
<proteinExistence type="predicted"/>
<dbReference type="Proteomes" id="UP000215914">
    <property type="component" value="Unassembled WGS sequence"/>
</dbReference>
<evidence type="ECO:0000313" key="2">
    <source>
        <dbReference type="Proteomes" id="UP000215914"/>
    </source>
</evidence>
<dbReference type="EMBL" id="MNCJ02000331">
    <property type="protein sequence ID" value="KAF5762163.1"/>
    <property type="molecule type" value="Genomic_DNA"/>
</dbReference>
<comment type="caution">
    <text evidence="1">The sequence shown here is derived from an EMBL/GenBank/DDBJ whole genome shotgun (WGS) entry which is preliminary data.</text>
</comment>